<dbReference type="SMART" id="SM00408">
    <property type="entry name" value="IGc2"/>
    <property type="match status" value="5"/>
</dbReference>
<keyword evidence="10" id="KW-0325">Glycoprotein</keyword>
<evidence type="ECO:0000256" key="10">
    <source>
        <dbReference type="ARBA" id="ARBA00023180"/>
    </source>
</evidence>
<protein>
    <recommendedName>
        <fullName evidence="17">Contactin 1</fullName>
    </recommendedName>
</protein>
<dbReference type="InterPro" id="IPR007110">
    <property type="entry name" value="Ig-like_dom"/>
</dbReference>
<feature type="domain" description="Fibronectin type-III" evidence="14">
    <location>
        <begin position="510"/>
        <end position="609"/>
    </location>
</feature>
<evidence type="ECO:0000259" key="14">
    <source>
        <dbReference type="PROSITE" id="PS50853"/>
    </source>
</evidence>
<keyword evidence="6" id="KW-0677">Repeat</keyword>
<dbReference type="FunFam" id="2.60.40.10:FF:000047">
    <property type="entry name" value="Contactin 1"/>
    <property type="match status" value="1"/>
</dbReference>
<evidence type="ECO:0000256" key="1">
    <source>
        <dbReference type="ARBA" id="ARBA00004609"/>
    </source>
</evidence>
<dbReference type="SUPFAM" id="SSF48726">
    <property type="entry name" value="Immunoglobulin"/>
    <property type="match status" value="5"/>
</dbReference>
<dbReference type="Pfam" id="PF13927">
    <property type="entry name" value="Ig_3"/>
    <property type="match status" value="1"/>
</dbReference>
<dbReference type="Pfam" id="PF07679">
    <property type="entry name" value="I-set"/>
    <property type="match status" value="2"/>
</dbReference>
<evidence type="ECO:0008006" key="17">
    <source>
        <dbReference type="Google" id="ProtNLM"/>
    </source>
</evidence>
<dbReference type="PROSITE" id="PS50835">
    <property type="entry name" value="IG_LIKE"/>
    <property type="match status" value="5"/>
</dbReference>
<keyword evidence="5" id="KW-0732">Signal</keyword>
<dbReference type="FunFam" id="2.60.40.10:FF:000005">
    <property type="entry name" value="Neuronal cell adhesion molecule"/>
    <property type="match status" value="1"/>
</dbReference>
<evidence type="ECO:0000256" key="9">
    <source>
        <dbReference type="ARBA" id="ARBA00023157"/>
    </source>
</evidence>
<evidence type="ECO:0000256" key="2">
    <source>
        <dbReference type="ARBA" id="ARBA00009812"/>
    </source>
</evidence>
<dbReference type="InterPro" id="IPR036179">
    <property type="entry name" value="Ig-like_dom_sf"/>
</dbReference>
<dbReference type="InterPro" id="IPR013151">
    <property type="entry name" value="Immunoglobulin_dom"/>
</dbReference>
<dbReference type="GO" id="GO:0098552">
    <property type="term" value="C:side of membrane"/>
    <property type="evidence" value="ECO:0007669"/>
    <property type="project" value="UniProtKB-KW"/>
</dbReference>
<dbReference type="InterPro" id="IPR013783">
    <property type="entry name" value="Ig-like_fold"/>
</dbReference>
<evidence type="ECO:0000256" key="3">
    <source>
        <dbReference type="ARBA" id="ARBA00022475"/>
    </source>
</evidence>
<dbReference type="CDD" id="cd04969">
    <property type="entry name" value="Ig5_Contactin"/>
    <property type="match status" value="1"/>
</dbReference>
<dbReference type="FunFam" id="2.60.40.10:FF:000044">
    <property type="entry name" value="Contactin 1"/>
    <property type="match status" value="1"/>
</dbReference>
<accession>A0A8C1ZJN3</accession>
<dbReference type="FunFam" id="2.60.40.10:FF:000004">
    <property type="entry name" value="DCC isoform 1"/>
    <property type="match status" value="1"/>
</dbReference>
<dbReference type="GO" id="GO:0098632">
    <property type="term" value="F:cell-cell adhesion mediator activity"/>
    <property type="evidence" value="ECO:0007669"/>
    <property type="project" value="TreeGrafter"/>
</dbReference>
<keyword evidence="11" id="KW-0449">Lipoprotein</keyword>
<dbReference type="InterPro" id="IPR013098">
    <property type="entry name" value="Ig_I-set"/>
</dbReference>
<dbReference type="SUPFAM" id="SSF49265">
    <property type="entry name" value="Fibronectin type III"/>
    <property type="match status" value="2"/>
</dbReference>
<dbReference type="InterPro" id="IPR003598">
    <property type="entry name" value="Ig_sub2"/>
</dbReference>
<evidence type="ECO:0000259" key="13">
    <source>
        <dbReference type="PROSITE" id="PS50835"/>
    </source>
</evidence>
<feature type="domain" description="Ig-like" evidence="13">
    <location>
        <begin position="245"/>
        <end position="319"/>
    </location>
</feature>
<organism evidence="15 16">
    <name type="scientific">Cyprinus carpio</name>
    <name type="common">Common carp</name>
    <dbReference type="NCBI Taxonomy" id="7962"/>
    <lineage>
        <taxon>Eukaryota</taxon>
        <taxon>Metazoa</taxon>
        <taxon>Chordata</taxon>
        <taxon>Craniata</taxon>
        <taxon>Vertebrata</taxon>
        <taxon>Euteleostomi</taxon>
        <taxon>Actinopterygii</taxon>
        <taxon>Neopterygii</taxon>
        <taxon>Teleostei</taxon>
        <taxon>Ostariophysi</taxon>
        <taxon>Cypriniformes</taxon>
        <taxon>Cyprinidae</taxon>
        <taxon>Cyprininae</taxon>
        <taxon>Cyprinus</taxon>
    </lineage>
</organism>
<comment type="similarity">
    <text evidence="2">Belongs to the immunoglobulin superfamily. Contactin family.</text>
</comment>
<dbReference type="Pfam" id="PF00041">
    <property type="entry name" value="fn3"/>
    <property type="match status" value="2"/>
</dbReference>
<dbReference type="InterPro" id="IPR003599">
    <property type="entry name" value="Ig_sub"/>
</dbReference>
<dbReference type="GO" id="GO:0005886">
    <property type="term" value="C:plasma membrane"/>
    <property type="evidence" value="ECO:0007669"/>
    <property type="project" value="UniProtKB-SubCell"/>
</dbReference>
<keyword evidence="12" id="KW-0393">Immunoglobulin domain</keyword>
<feature type="domain" description="Ig-like" evidence="13">
    <location>
        <begin position="155"/>
        <end position="241"/>
    </location>
</feature>
<dbReference type="Ensembl" id="ENSCCRT00015087558.1">
    <property type="protein sequence ID" value="ENSCCRP00015084796.1"/>
    <property type="gene ID" value="ENSCCRG00015033201.1"/>
</dbReference>
<feature type="domain" description="Fibronectin type-III" evidence="14">
    <location>
        <begin position="716"/>
        <end position="809"/>
    </location>
</feature>
<dbReference type="FunFam" id="2.60.40.10:FF:000035">
    <property type="entry name" value="Contactin 1"/>
    <property type="match status" value="1"/>
</dbReference>
<sequence>KNKNIVHQYKLTFLNESSGFGPVFEEQPVDTIYPEESPENKIMMSCRTRANPPFTRSFMSREAVYVKEGQGAVLLCDPPPHFPADLFFRWILNEFPEFISLDKRRFVSQTTGNLYISTVRASDSGNYSCFVSSPSIAKSVFSKFIPLVPIAEKYPADIKVKSPDTYTLLGQNITLECFALGNPIPQIRWRKLDGDLPVHRHNISMAGSLLHLYDIQYEDEGLYECEADNSKGKDRHRVHLYVEAPEWVEKISSSERDIGGDYIMSCLASGKPKPHVHFLKNGRMNHELHFTDLTFDDSGMYQCIAENRHGTIYANAELRVFASAPSFEWNPVKPKLLGAKNGRVVIDCKPRAAPRPSISWSKGTELLHNSSRIFIWPDGSLELLNITKSDEGKYICFAENDRGRANSSGSLSVTDATKITLAPSNADVSVGKSARMECATSHDPTLDLTFIWSLDTHVIDFDRDREHYDSELLISNTQLRHAGRYSCTAQTPVDNVTASAELVVRGPPGPPGGVRVEEVTTNRVRVIWSHGTDNLSPISKYTIQYRDVREQQEWREASTSPVNVEGNAEMASVINLTPWTEYEFRVIATNTLGTGPPSDPSPKITTREARPVVAPSDISGGGGTSRELTITWTPVQPQYYYGSNFGYIIAFKPHNDPEWMRVTVTDPQARKYVHKDSKIPPSTRFEVKMKAFNSQGEGPFSVSAFIYSAQDVPAEAPTVIEARTLSATEAVVSWVPVQLQTVEGYQVRYWRESVENEASAQRALVSSRENHTRLDNMKPNSHYLIEVRAYNGAGYGPASQRHKIYTKKAPPSRPPKIIGTKMNYSGTTINIAWEQVEPLANESTVEGYKVLYRQEGQPSGMLYTTVKQSIDLPMKKGDYLVEVRAHSEGGDGAVAQVRIAGKTTFTLVHKSIRRFW</sequence>
<dbReference type="PROSITE" id="PS50853">
    <property type="entry name" value="FN3"/>
    <property type="match status" value="3"/>
</dbReference>
<dbReference type="FunFam" id="2.60.40.10:FF:000054">
    <property type="entry name" value="Contactin 1"/>
    <property type="match status" value="1"/>
</dbReference>
<dbReference type="PANTHER" id="PTHR44170">
    <property type="entry name" value="PROTEIN SIDEKICK"/>
    <property type="match status" value="1"/>
</dbReference>
<dbReference type="GO" id="GO:0007420">
    <property type="term" value="P:brain development"/>
    <property type="evidence" value="ECO:0007669"/>
    <property type="project" value="TreeGrafter"/>
</dbReference>
<dbReference type="SMART" id="SM00060">
    <property type="entry name" value="FN3"/>
    <property type="match status" value="4"/>
</dbReference>
<evidence type="ECO:0000256" key="5">
    <source>
        <dbReference type="ARBA" id="ARBA00022729"/>
    </source>
</evidence>
<dbReference type="FunFam" id="2.60.40.10:FF:000028">
    <property type="entry name" value="Neuronal cell adhesion molecule"/>
    <property type="match status" value="1"/>
</dbReference>
<keyword evidence="7" id="KW-0130">Cell adhesion</keyword>
<proteinExistence type="inferred from homology"/>
<dbReference type="PANTHER" id="PTHR44170:SF10">
    <property type="entry name" value="CONTACTIN-1"/>
    <property type="match status" value="1"/>
</dbReference>
<feature type="domain" description="Ig-like" evidence="13">
    <location>
        <begin position="325"/>
        <end position="412"/>
    </location>
</feature>
<feature type="domain" description="Fibronectin type-III" evidence="14">
    <location>
        <begin position="614"/>
        <end position="711"/>
    </location>
</feature>
<keyword evidence="3" id="KW-1003">Cell membrane</keyword>
<dbReference type="SMART" id="SM00409">
    <property type="entry name" value="IG"/>
    <property type="match status" value="5"/>
</dbReference>
<dbReference type="CDD" id="cd00063">
    <property type="entry name" value="FN3"/>
    <property type="match status" value="4"/>
</dbReference>
<keyword evidence="8" id="KW-0472">Membrane</keyword>
<evidence type="ECO:0000256" key="4">
    <source>
        <dbReference type="ARBA" id="ARBA00022622"/>
    </source>
</evidence>
<keyword evidence="9" id="KW-1015">Disulfide bond</keyword>
<dbReference type="GO" id="GO:0030424">
    <property type="term" value="C:axon"/>
    <property type="evidence" value="ECO:0007669"/>
    <property type="project" value="TreeGrafter"/>
</dbReference>
<name>A0A8C1ZJN3_CYPCA</name>
<feature type="domain" description="Ig-like" evidence="13">
    <location>
        <begin position="52"/>
        <end position="141"/>
    </location>
</feature>
<dbReference type="InterPro" id="IPR003961">
    <property type="entry name" value="FN3_dom"/>
</dbReference>
<reference evidence="15" key="1">
    <citation type="submission" date="2025-08" db="UniProtKB">
        <authorList>
            <consortium name="Ensembl"/>
        </authorList>
    </citation>
    <scope>IDENTIFICATION</scope>
</reference>
<evidence type="ECO:0000313" key="15">
    <source>
        <dbReference type="Ensembl" id="ENSCCRP00015084796.1"/>
    </source>
</evidence>
<dbReference type="GO" id="GO:0007411">
    <property type="term" value="P:axon guidance"/>
    <property type="evidence" value="ECO:0007669"/>
    <property type="project" value="TreeGrafter"/>
</dbReference>
<evidence type="ECO:0000256" key="12">
    <source>
        <dbReference type="ARBA" id="ARBA00023319"/>
    </source>
</evidence>
<dbReference type="FunFam" id="2.60.40.10:FF:000052">
    <property type="entry name" value="Contactin 1"/>
    <property type="match status" value="1"/>
</dbReference>
<evidence type="ECO:0000256" key="8">
    <source>
        <dbReference type="ARBA" id="ARBA00023136"/>
    </source>
</evidence>
<keyword evidence="4" id="KW-0336">GPI-anchor</keyword>
<feature type="domain" description="Ig-like" evidence="13">
    <location>
        <begin position="417"/>
        <end position="503"/>
    </location>
</feature>
<dbReference type="Pfam" id="PF00047">
    <property type="entry name" value="ig"/>
    <property type="match status" value="1"/>
</dbReference>
<dbReference type="InterPro" id="IPR036116">
    <property type="entry name" value="FN3_sf"/>
</dbReference>
<evidence type="ECO:0000313" key="16">
    <source>
        <dbReference type="Proteomes" id="UP000694700"/>
    </source>
</evidence>
<evidence type="ECO:0000256" key="11">
    <source>
        <dbReference type="ARBA" id="ARBA00023288"/>
    </source>
</evidence>
<dbReference type="AlphaFoldDB" id="A0A8C1ZJN3"/>
<dbReference type="Gene3D" id="2.60.40.10">
    <property type="entry name" value="Immunoglobulins"/>
    <property type="match status" value="9"/>
</dbReference>
<dbReference type="Proteomes" id="UP000694700">
    <property type="component" value="Unplaced"/>
</dbReference>
<comment type="subcellular location">
    <subcellularLocation>
        <location evidence="1">Cell membrane</location>
        <topology evidence="1">Lipid-anchor</topology>
        <topology evidence="1">GPI-anchor</topology>
    </subcellularLocation>
</comment>
<evidence type="ECO:0000256" key="7">
    <source>
        <dbReference type="ARBA" id="ARBA00022889"/>
    </source>
</evidence>
<evidence type="ECO:0000256" key="6">
    <source>
        <dbReference type="ARBA" id="ARBA00022737"/>
    </source>
</evidence>